<feature type="region of interest" description="Disordered" evidence="1">
    <location>
        <begin position="242"/>
        <end position="266"/>
    </location>
</feature>
<dbReference type="PANTHER" id="PTHR34144">
    <property type="entry name" value="CHROMOSOME 8, WHOLE GENOME SHOTGUN SEQUENCE"/>
    <property type="match status" value="1"/>
</dbReference>
<evidence type="ECO:0000313" key="3">
    <source>
        <dbReference type="EMBL" id="CAH7676635.1"/>
    </source>
</evidence>
<comment type="caution">
    <text evidence="3">The sequence shown here is derived from an EMBL/GenBank/DDBJ whole genome shotgun (WGS) entry which is preliminary data.</text>
</comment>
<keyword evidence="4" id="KW-1185">Reference proteome</keyword>
<keyword evidence="2" id="KW-0812">Transmembrane</keyword>
<protein>
    <submittedName>
        <fullName evidence="3">Family 69 glycosyltransferase</fullName>
    </submittedName>
</protein>
<dbReference type="PANTHER" id="PTHR34144:SF1">
    <property type="entry name" value="CAPSULAR ASSOCIATED PROTEIN"/>
    <property type="match status" value="1"/>
</dbReference>
<accession>A0AAV0B2P0</accession>
<name>A0AAV0B2P0_PHAPC</name>
<keyword evidence="2" id="KW-1133">Transmembrane helix</keyword>
<feature type="transmembrane region" description="Helical" evidence="2">
    <location>
        <begin position="96"/>
        <end position="117"/>
    </location>
</feature>
<sequence>MSSSQSDRFTVSNQSVQSPAFGSTSTFQDNSQEHHLREDVAVRRRKNSLIQPASITRQHNSNNYSLIRPTMSSSSSSHNSLSLDLALSYLRSKLPAIISLAVGVFVGLIFATILSLGNGSDTATHWRGGITVPTWTHSRTAPSRFSVATPTLEQRFRVFELLSTLTGYHTYTCTRKAQRAYRRQVYERYAPLVGYDPGPRLHSHNGPIHLLQHILPGSKDPDRDFEGILDFKDHPTLKLKNRRSQPLEKDQHHPQSSHSNPYHPKAVRRKGTGHKYFFAINLYNSFDVIPDLFSTMFKVSAILGFQNVFVSVYENGSSDQTKALLRLFDGLSRSVGMRVVIRTSLRTRGAFHHRIEYLAEVRNAALAPLQELRDSEGELFDTVIFMNDVLPCVDDLLELIWQSRRQNAGITCGADYIFHEEIAQPVFYDNWVARDINGTALENAPFESIFKDPPSQHRFERHLPIQVQSCWNGIAILDPAPLYAHPRVRFRMAKLMAGECSASECSLICNDYWNAGYGRIVMVPRVKLAYDNKVWPIIHPERKNLTVIRGYTRLGGAPDDPTADPQDRAWFGPHDRLFRQEESEEIEMKPEPSHVWCWGWDGAGDLEGPDVEPVWEPTKNLTFDPRLIRHDRSFDFDY</sequence>
<dbReference type="AlphaFoldDB" id="A0AAV0B2P0"/>
<feature type="compositionally biased region" description="Polar residues" evidence="1">
    <location>
        <begin position="1"/>
        <end position="30"/>
    </location>
</feature>
<feature type="region of interest" description="Disordered" evidence="1">
    <location>
        <begin position="1"/>
        <end position="43"/>
    </location>
</feature>
<feature type="compositionally biased region" description="Basic and acidic residues" evidence="1">
    <location>
        <begin position="31"/>
        <end position="42"/>
    </location>
</feature>
<dbReference type="EMBL" id="CALTRL010002766">
    <property type="protein sequence ID" value="CAH7676635.1"/>
    <property type="molecule type" value="Genomic_DNA"/>
</dbReference>
<proteinExistence type="predicted"/>
<keyword evidence="2" id="KW-0472">Membrane</keyword>
<evidence type="ECO:0000256" key="1">
    <source>
        <dbReference type="SAM" id="MobiDB-lite"/>
    </source>
</evidence>
<organism evidence="3 4">
    <name type="scientific">Phakopsora pachyrhizi</name>
    <name type="common">Asian soybean rust disease fungus</name>
    <dbReference type="NCBI Taxonomy" id="170000"/>
    <lineage>
        <taxon>Eukaryota</taxon>
        <taxon>Fungi</taxon>
        <taxon>Dikarya</taxon>
        <taxon>Basidiomycota</taxon>
        <taxon>Pucciniomycotina</taxon>
        <taxon>Pucciniomycetes</taxon>
        <taxon>Pucciniales</taxon>
        <taxon>Phakopsoraceae</taxon>
        <taxon>Phakopsora</taxon>
    </lineage>
</organism>
<dbReference type="Proteomes" id="UP001153365">
    <property type="component" value="Unassembled WGS sequence"/>
</dbReference>
<dbReference type="InterPro" id="IPR021047">
    <property type="entry name" value="Mannosyltransferase_CMT1"/>
</dbReference>
<reference evidence="3" key="1">
    <citation type="submission" date="2022-06" db="EMBL/GenBank/DDBJ databases">
        <authorList>
            <consortium name="SYNGENTA / RWTH Aachen University"/>
        </authorList>
    </citation>
    <scope>NUCLEOTIDE SEQUENCE</scope>
</reference>
<evidence type="ECO:0000313" key="4">
    <source>
        <dbReference type="Proteomes" id="UP001153365"/>
    </source>
</evidence>
<dbReference type="Pfam" id="PF11735">
    <property type="entry name" value="CAP59_mtransfer"/>
    <property type="match status" value="1"/>
</dbReference>
<gene>
    <name evidence="3" type="ORF">PPACK8108_LOCUS11795</name>
</gene>
<evidence type="ECO:0000256" key="2">
    <source>
        <dbReference type="SAM" id="Phobius"/>
    </source>
</evidence>